<gene>
    <name evidence="3" type="ORF">U1T56_11240</name>
</gene>
<feature type="chain" id="PRO_5047103221" description="DUF4038 domain-containing protein" evidence="2">
    <location>
        <begin position="27"/>
        <end position="442"/>
    </location>
</feature>
<proteinExistence type="predicted"/>
<name>A0ABU8XTN4_9PROT</name>
<evidence type="ECO:0000256" key="1">
    <source>
        <dbReference type="SAM" id="MobiDB-lite"/>
    </source>
</evidence>
<dbReference type="EMBL" id="JBBLZC010000009">
    <property type="protein sequence ID" value="MEK0083729.1"/>
    <property type="molecule type" value="Genomic_DNA"/>
</dbReference>
<evidence type="ECO:0000313" key="3">
    <source>
        <dbReference type="EMBL" id="MEK0083729.1"/>
    </source>
</evidence>
<protein>
    <recommendedName>
        <fullName evidence="5">DUF4038 domain-containing protein</fullName>
    </recommendedName>
</protein>
<dbReference type="RefSeq" id="WP_418159573.1">
    <property type="nucleotide sequence ID" value="NZ_JBBLZC010000009.1"/>
</dbReference>
<sequence length="442" mass="50029">MAGSRRRQGLASGLTLSFLLVAACSATDGNGSGLSWKSGNWVNGDSDRLQRFEAMRGRPSDAVTQSLRGKDTWAEHAGARSEAEVEREFRRSPSDWRATPPTFAGIFEGSAWMAHVWGGYPATEHRRRIIHLAWMNVVPRTVGNGWENGRYRNPEIWRQIKEGAADRYMFLLGRKFAYLDERYGDTRYPMTIDLGYEWTIPSHPDLPEGSYRVGDTTHYTYRDFPYGWSRLVRVFKEGYKYQRGGRPCSYRFAWRPQLRFVALDRTSSENRLVRHEELWPNLAQDWIIAEDVVIDGVKVLPAGPIGRAADILAVSWHDSSRERVRGSSSTAPGNNWQQILDGFPTHWGLQEAADFAARQGVLLALPEWAARGASHPPASPYPGDVYRFTFAFLKRNAGILAYETVFDQGSGNLYRPWTPTPPSPEQDPLRVYRELWGSGPGA</sequence>
<evidence type="ECO:0000256" key="2">
    <source>
        <dbReference type="SAM" id="SignalP"/>
    </source>
</evidence>
<feature type="signal peptide" evidence="2">
    <location>
        <begin position="1"/>
        <end position="26"/>
    </location>
</feature>
<accession>A0ABU8XTN4</accession>
<evidence type="ECO:0008006" key="5">
    <source>
        <dbReference type="Google" id="ProtNLM"/>
    </source>
</evidence>
<keyword evidence="4" id="KW-1185">Reference proteome</keyword>
<dbReference type="Proteomes" id="UP001375743">
    <property type="component" value="Unassembled WGS sequence"/>
</dbReference>
<comment type="caution">
    <text evidence="3">The sequence shown here is derived from an EMBL/GenBank/DDBJ whole genome shotgun (WGS) entry which is preliminary data.</text>
</comment>
<organism evidence="3 4">
    <name type="scientific">Benzoatithermus flavus</name>
    <dbReference type="NCBI Taxonomy" id="3108223"/>
    <lineage>
        <taxon>Bacteria</taxon>
        <taxon>Pseudomonadati</taxon>
        <taxon>Pseudomonadota</taxon>
        <taxon>Alphaproteobacteria</taxon>
        <taxon>Geminicoccales</taxon>
        <taxon>Geminicoccaceae</taxon>
        <taxon>Benzoatithermus</taxon>
    </lineage>
</organism>
<feature type="region of interest" description="Disordered" evidence="1">
    <location>
        <begin position="73"/>
        <end position="94"/>
    </location>
</feature>
<dbReference type="PROSITE" id="PS51257">
    <property type="entry name" value="PROKAR_LIPOPROTEIN"/>
    <property type="match status" value="1"/>
</dbReference>
<reference evidence="3 4" key="1">
    <citation type="submission" date="2024-01" db="EMBL/GenBank/DDBJ databases">
        <title>Multi-omics insights into the function and evolution of sodium benzoate biodegradation pathways in Benzoatithermus flavus gen. nov., sp. nov. from hot spring.</title>
        <authorList>
            <person name="Hu C.-J."/>
            <person name="Li W.-J."/>
        </authorList>
    </citation>
    <scope>NUCLEOTIDE SEQUENCE [LARGE SCALE GENOMIC DNA]</scope>
    <source>
        <strain evidence="3 4">SYSU G07066</strain>
    </source>
</reference>
<keyword evidence="2" id="KW-0732">Signal</keyword>
<evidence type="ECO:0000313" key="4">
    <source>
        <dbReference type="Proteomes" id="UP001375743"/>
    </source>
</evidence>